<feature type="compositionally biased region" description="Low complexity" evidence="5">
    <location>
        <begin position="108"/>
        <end position="121"/>
    </location>
</feature>
<keyword evidence="4" id="KW-0175">Coiled coil</keyword>
<protein>
    <recommendedName>
        <fullName evidence="6">Zinc finger PHD-type domain-containing protein</fullName>
    </recommendedName>
</protein>
<evidence type="ECO:0000259" key="6">
    <source>
        <dbReference type="SMART" id="SM00249"/>
    </source>
</evidence>
<dbReference type="Proteomes" id="UP001153709">
    <property type="component" value="Chromosome 1"/>
</dbReference>
<organism evidence="7 8">
    <name type="scientific">Diabrotica balteata</name>
    <name type="common">Banded cucumber beetle</name>
    <dbReference type="NCBI Taxonomy" id="107213"/>
    <lineage>
        <taxon>Eukaryota</taxon>
        <taxon>Metazoa</taxon>
        <taxon>Ecdysozoa</taxon>
        <taxon>Arthropoda</taxon>
        <taxon>Hexapoda</taxon>
        <taxon>Insecta</taxon>
        <taxon>Pterygota</taxon>
        <taxon>Neoptera</taxon>
        <taxon>Endopterygota</taxon>
        <taxon>Coleoptera</taxon>
        <taxon>Polyphaga</taxon>
        <taxon>Cucujiformia</taxon>
        <taxon>Chrysomeloidea</taxon>
        <taxon>Chrysomelidae</taxon>
        <taxon>Galerucinae</taxon>
        <taxon>Diabroticina</taxon>
        <taxon>Diabroticites</taxon>
        <taxon>Diabrotica</taxon>
    </lineage>
</organism>
<evidence type="ECO:0000256" key="5">
    <source>
        <dbReference type="SAM" id="MobiDB-lite"/>
    </source>
</evidence>
<dbReference type="AlphaFoldDB" id="A0A9N9X7Q7"/>
<feature type="compositionally biased region" description="Acidic residues" evidence="5">
    <location>
        <begin position="122"/>
        <end position="131"/>
    </location>
</feature>
<evidence type="ECO:0000313" key="8">
    <source>
        <dbReference type="Proteomes" id="UP001153709"/>
    </source>
</evidence>
<dbReference type="InterPro" id="IPR001965">
    <property type="entry name" value="Znf_PHD"/>
</dbReference>
<keyword evidence="1" id="KW-0479">Metal-binding</keyword>
<proteinExistence type="predicted"/>
<evidence type="ECO:0000256" key="1">
    <source>
        <dbReference type="ARBA" id="ARBA00022723"/>
    </source>
</evidence>
<keyword evidence="3" id="KW-0862">Zinc</keyword>
<accession>A0A9N9X7Q7</accession>
<feature type="domain" description="Zinc finger PHD-type" evidence="6">
    <location>
        <begin position="256"/>
        <end position="302"/>
    </location>
</feature>
<reference evidence="7" key="1">
    <citation type="submission" date="2022-01" db="EMBL/GenBank/DDBJ databases">
        <authorList>
            <person name="King R."/>
        </authorList>
    </citation>
    <scope>NUCLEOTIDE SEQUENCE</scope>
</reference>
<evidence type="ECO:0000256" key="3">
    <source>
        <dbReference type="ARBA" id="ARBA00022833"/>
    </source>
</evidence>
<dbReference type="OrthoDB" id="6781030at2759"/>
<name>A0A9N9X7Q7_DIABA</name>
<dbReference type="Gene3D" id="3.30.40.10">
    <property type="entry name" value="Zinc/RING finger domain, C3HC4 (zinc finger)"/>
    <property type="match status" value="1"/>
</dbReference>
<keyword evidence="8" id="KW-1185">Reference proteome</keyword>
<dbReference type="SMART" id="SM00249">
    <property type="entry name" value="PHD"/>
    <property type="match status" value="1"/>
</dbReference>
<dbReference type="GO" id="GO:0008270">
    <property type="term" value="F:zinc ion binding"/>
    <property type="evidence" value="ECO:0007669"/>
    <property type="project" value="UniProtKB-KW"/>
</dbReference>
<evidence type="ECO:0000256" key="4">
    <source>
        <dbReference type="SAM" id="Coils"/>
    </source>
</evidence>
<feature type="coiled-coil region" evidence="4">
    <location>
        <begin position="146"/>
        <end position="173"/>
    </location>
</feature>
<feature type="compositionally biased region" description="Polar residues" evidence="5">
    <location>
        <begin position="82"/>
        <end position="97"/>
    </location>
</feature>
<feature type="region of interest" description="Disordered" evidence="5">
    <location>
        <begin position="33"/>
        <end position="131"/>
    </location>
</feature>
<dbReference type="InterPro" id="IPR013083">
    <property type="entry name" value="Znf_RING/FYVE/PHD"/>
</dbReference>
<dbReference type="CDD" id="cd15489">
    <property type="entry name" value="PHD_SF"/>
    <property type="match status" value="1"/>
</dbReference>
<sequence length="304" mass="34958">MLYLKLLLPQVFYQKLRTLIPLPLMYARKHCSYNSSQQKRVPNYQKTQDYKKKTSRTETSSSDSDSGPINLHQKTPPPTADYSKSSSQQNCLPQYQKTPIHMKKKSKTQTSSSENSGSYTSESEDSGEEVELSINQFHKKKETFLMNFEKNDLEVYNKENNNLREEKSNTEEIKTCRAKTLDTSFTEMLETPAKIEKKNTQNRKKAINSRAIVVKKNVFSTTSTGPRTDINKGTKQTLPGCLVKKNKKSEDVAKWFCKICDKAEIKDMRLCFICVQYVHEECVQCVGLTKFDKESFTCPDCTPQ</sequence>
<evidence type="ECO:0000313" key="7">
    <source>
        <dbReference type="EMBL" id="CAG9828158.1"/>
    </source>
</evidence>
<dbReference type="InterPro" id="IPR011011">
    <property type="entry name" value="Znf_FYVE_PHD"/>
</dbReference>
<feature type="compositionally biased region" description="Polar residues" evidence="5">
    <location>
        <begin position="33"/>
        <end position="47"/>
    </location>
</feature>
<evidence type="ECO:0000256" key="2">
    <source>
        <dbReference type="ARBA" id="ARBA00022771"/>
    </source>
</evidence>
<keyword evidence="2" id="KW-0863">Zinc-finger</keyword>
<dbReference type="SUPFAM" id="SSF57903">
    <property type="entry name" value="FYVE/PHD zinc finger"/>
    <property type="match status" value="1"/>
</dbReference>
<dbReference type="EMBL" id="OU898276">
    <property type="protein sequence ID" value="CAG9828158.1"/>
    <property type="molecule type" value="Genomic_DNA"/>
</dbReference>
<gene>
    <name evidence="7" type="ORF">DIABBA_LOCUS2096</name>
</gene>
<feature type="compositionally biased region" description="Low complexity" evidence="5">
    <location>
        <begin position="57"/>
        <end position="66"/>
    </location>
</feature>